<evidence type="ECO:0000256" key="1">
    <source>
        <dbReference type="SAM" id="SignalP"/>
    </source>
</evidence>
<proteinExistence type="predicted"/>
<dbReference type="InterPro" id="IPR010598">
    <property type="entry name" value="C5-epim_C"/>
</dbReference>
<accession>A0A5K3FUD6</accession>
<name>A0A5K3FUD6_MESCO</name>
<protein>
    <submittedName>
        <fullName evidence="3">Heparosan-N-sulfate-glucuronate 5-epimerase</fullName>
    </submittedName>
</protein>
<evidence type="ECO:0000313" key="3">
    <source>
        <dbReference type="WBParaSite" id="MCU_011609-RA"/>
    </source>
</evidence>
<reference evidence="3" key="1">
    <citation type="submission" date="2019-11" db="UniProtKB">
        <authorList>
            <consortium name="WormBaseParasite"/>
        </authorList>
    </citation>
    <scope>IDENTIFICATION</scope>
</reference>
<dbReference type="PANTHER" id="PTHR13174">
    <property type="entry name" value="D-GLUCURONYL C5-EPIMERASE"/>
    <property type="match status" value="1"/>
</dbReference>
<feature type="signal peptide" evidence="1">
    <location>
        <begin position="1"/>
        <end position="19"/>
    </location>
</feature>
<dbReference type="GO" id="GO:0015012">
    <property type="term" value="P:heparan sulfate proteoglycan biosynthetic process"/>
    <property type="evidence" value="ECO:0007669"/>
    <property type="project" value="InterPro"/>
</dbReference>
<dbReference type="UniPathway" id="UPA00862"/>
<organism evidence="3">
    <name type="scientific">Mesocestoides corti</name>
    <name type="common">Flatworm</name>
    <dbReference type="NCBI Taxonomy" id="53468"/>
    <lineage>
        <taxon>Eukaryota</taxon>
        <taxon>Metazoa</taxon>
        <taxon>Spiralia</taxon>
        <taxon>Lophotrochozoa</taxon>
        <taxon>Platyhelminthes</taxon>
        <taxon>Cestoda</taxon>
        <taxon>Eucestoda</taxon>
        <taxon>Cyclophyllidea</taxon>
        <taxon>Mesocestoididae</taxon>
        <taxon>Mesocestoides</taxon>
    </lineage>
</organism>
<dbReference type="AlphaFoldDB" id="A0A5K3FUD6"/>
<dbReference type="InterPro" id="IPR039721">
    <property type="entry name" value="C5-epimerase"/>
</dbReference>
<sequence>MRFSRRLCFLCLLIVAILCLHEYLSFYKSSQYLWIKTPRRVSVNKSSHYPCNSHPKETIRPLICSAYGYSSPGCYQLNESTVVVDFQHIHFWYEAKGSLDSQNGIFLWSNDGEREALNLTTKVHSPFRQYMGQSDWTNPESKTHVLLVDAEHNIPISRQWDPRGYPYPIQIAQFGFAYHSRYIRLQGIKLSLEKPNNRVLVDFKRKLVFGGTETAQWICRTNDHSCYFDESSGSMVYSFDEAESTRGLSTLLVTGTDWPHGTRLIINGSVSWPTQQRIQIHFACSNVFGEGSTVVTNNYWALGYVLTVDLKVVFFVRDCHSVVITQNLDMVLKKAIESINREKSVAVKRRFAGILHSASMHRNFTVTAVELRFPTRNDTPAGTVNDLVLFVPIRGENEKEVTISRHLEANKLFAWLRLMSVANWFVINQSRDGAWKISAKHTFTREIFLKPGWCSAMGQGQGISLLVRAFNVTGEIRFLKAASRALEPFTRPVQHSDACGVRAYFLGQSDLPWYEEYPAVPGVFVLNGFIFSLVGLFDLSQVTLGNADPTIVSNASHLFDEGINTLVRVLPLYDSGTGSFYDLRHLNLAHSYHASHEIGRLWQGKHRAEPWDRTLRAVLKAGPNRARWQYHRVHLLQLHQLSAVLAPQHAKLWDIYFDRWLAYLRGFRSGHN</sequence>
<dbReference type="GO" id="GO:0047464">
    <property type="term" value="F:heparosan-N-sulfate-glucuronate 5-epimerase activity"/>
    <property type="evidence" value="ECO:0007669"/>
    <property type="project" value="UniProtKB-EC"/>
</dbReference>
<dbReference type="GO" id="GO:0005794">
    <property type="term" value="C:Golgi apparatus"/>
    <property type="evidence" value="ECO:0007669"/>
    <property type="project" value="TreeGrafter"/>
</dbReference>
<dbReference type="Pfam" id="PF06662">
    <property type="entry name" value="C5-epim_C"/>
    <property type="match status" value="1"/>
</dbReference>
<evidence type="ECO:0000259" key="2">
    <source>
        <dbReference type="Pfam" id="PF06662"/>
    </source>
</evidence>
<feature type="chain" id="PRO_5024279181" evidence="1">
    <location>
        <begin position="20"/>
        <end position="672"/>
    </location>
</feature>
<keyword evidence="1" id="KW-0732">Signal</keyword>
<feature type="domain" description="D-glucuronyl C5-epimerase C-terminal" evidence="2">
    <location>
        <begin position="432"/>
        <end position="593"/>
    </location>
</feature>
<dbReference type="PANTHER" id="PTHR13174:SF3">
    <property type="entry name" value="D-GLUCURONYL C5-EPIMERASE"/>
    <property type="match status" value="1"/>
</dbReference>
<dbReference type="WBParaSite" id="MCU_011609-RA">
    <property type="protein sequence ID" value="MCU_011609-RA"/>
    <property type="gene ID" value="MCU_011609"/>
</dbReference>
<dbReference type="GO" id="GO:0030210">
    <property type="term" value="P:heparin proteoglycan biosynthetic process"/>
    <property type="evidence" value="ECO:0007669"/>
    <property type="project" value="UniProtKB-UniPathway"/>
</dbReference>